<protein>
    <recommendedName>
        <fullName evidence="1">HTH cro/C1-type domain-containing protein</fullName>
    </recommendedName>
</protein>
<sequence>MNSRSELAIILGDLLKERGIAARALARDTDTSRSTLRAFLAGQRSPRIDILEAWLSHLGYSLEVFTLDTRHHDTGAV</sequence>
<proteinExistence type="predicted"/>
<organism evidence="2 3">
    <name type="scientific">Pararhodobacter aggregans</name>
    <dbReference type="NCBI Taxonomy" id="404875"/>
    <lineage>
        <taxon>Bacteria</taxon>
        <taxon>Pseudomonadati</taxon>
        <taxon>Pseudomonadota</taxon>
        <taxon>Alphaproteobacteria</taxon>
        <taxon>Rhodobacterales</taxon>
        <taxon>Paracoccaceae</taxon>
        <taxon>Pararhodobacter</taxon>
    </lineage>
</organism>
<gene>
    <name evidence="2" type="ORF">DDE23_00630</name>
</gene>
<dbReference type="EMBL" id="QDDR01000001">
    <property type="protein sequence ID" value="PVE48946.1"/>
    <property type="molecule type" value="Genomic_DNA"/>
</dbReference>
<dbReference type="InterPro" id="IPR010982">
    <property type="entry name" value="Lambda_DNA-bd_dom_sf"/>
</dbReference>
<dbReference type="Gene3D" id="1.10.260.40">
    <property type="entry name" value="lambda repressor-like DNA-binding domains"/>
    <property type="match status" value="1"/>
</dbReference>
<keyword evidence="3" id="KW-1185">Reference proteome</keyword>
<dbReference type="AlphaFoldDB" id="A0A2T7UWJ7"/>
<evidence type="ECO:0000313" key="2">
    <source>
        <dbReference type="EMBL" id="PVE48946.1"/>
    </source>
</evidence>
<name>A0A2T7UWJ7_9RHOB</name>
<reference evidence="2 3" key="1">
    <citation type="journal article" date="2011" name="Syst. Appl. Microbiol.">
        <title>Defluviimonas denitrificans gen. nov., sp. nov., and Pararhodobacter aggregans gen. nov., sp. nov., non-phototrophic Rhodobacteraceae from the biofilter of a marine aquaculture.</title>
        <authorList>
            <person name="Foesel B.U."/>
            <person name="Drake H.L."/>
            <person name="Schramm A."/>
        </authorList>
    </citation>
    <scope>NUCLEOTIDE SEQUENCE [LARGE SCALE GENOMIC DNA]</scope>
    <source>
        <strain evidence="2 3">D1-19</strain>
    </source>
</reference>
<dbReference type="CDD" id="cd00093">
    <property type="entry name" value="HTH_XRE"/>
    <property type="match status" value="1"/>
</dbReference>
<evidence type="ECO:0000313" key="3">
    <source>
        <dbReference type="Proteomes" id="UP000244810"/>
    </source>
</evidence>
<dbReference type="PROSITE" id="PS50943">
    <property type="entry name" value="HTH_CROC1"/>
    <property type="match status" value="1"/>
</dbReference>
<dbReference type="GO" id="GO:0003677">
    <property type="term" value="F:DNA binding"/>
    <property type="evidence" value="ECO:0007669"/>
    <property type="project" value="InterPro"/>
</dbReference>
<feature type="domain" description="HTH cro/C1-type" evidence="1">
    <location>
        <begin position="14"/>
        <end position="65"/>
    </location>
</feature>
<dbReference type="SMART" id="SM00530">
    <property type="entry name" value="HTH_XRE"/>
    <property type="match status" value="1"/>
</dbReference>
<dbReference type="RefSeq" id="WP_107749452.1">
    <property type="nucleotide sequence ID" value="NZ_QBKF01000001.1"/>
</dbReference>
<evidence type="ECO:0000259" key="1">
    <source>
        <dbReference type="PROSITE" id="PS50943"/>
    </source>
</evidence>
<comment type="caution">
    <text evidence="2">The sequence shown here is derived from an EMBL/GenBank/DDBJ whole genome shotgun (WGS) entry which is preliminary data.</text>
</comment>
<dbReference type="SUPFAM" id="SSF47413">
    <property type="entry name" value="lambda repressor-like DNA-binding domains"/>
    <property type="match status" value="1"/>
</dbReference>
<dbReference type="Proteomes" id="UP000244810">
    <property type="component" value="Unassembled WGS sequence"/>
</dbReference>
<dbReference type="InterPro" id="IPR001387">
    <property type="entry name" value="Cro/C1-type_HTH"/>
</dbReference>
<accession>A0A2T7UWJ7</accession>
<dbReference type="Pfam" id="PF01381">
    <property type="entry name" value="HTH_3"/>
    <property type="match status" value="1"/>
</dbReference>